<sequence>MERSVRSRLETLARRVQRNVAQCVRIDTRTLAVFRVFVGLLIIADVLLRARNFTHFYTEEGVVPRSLAMDLSADNAFSFYHLTTDPTLIALLMGIQILIAVQLIVGYKTRIATILSFLFVVSLDHHNPLVLSYADTLFRLLLFWAIFLPLGERWSVDAVHAGRDPRPSVAGVASALILCQMVYMYFLNWYHKSENELWTSGEATPLIMGLDDMTFLLVGYAREVPVLLELGSYMWYYMLMFSWLLLVLVGRKRMFLVALFAGGHASFILTVRIGAFPYVAMAGLLLFLQAQFWDDLQAVAALVDFDVSRLSETQTRLESVAAAVPYPRVSAPSVDQIRTGAYSVTLGVVLGSLVLLSILSYIPAVALIDGNSTPEERVDDVASSFGVDQPNWSVFAPNPRTTDRYYVFPAETADGDRIDVYNDRPLTYERPSDELHTQYDTYRYRFYMNSVRSGGFSDNDVPPILADHLCETWEEEYGVELTHINMYVVYEDITYDTIDDYENRETRTSLLYEHGCGDNEPKEIQPPEF</sequence>
<organism evidence="7 8">
    <name type="scientific">Natronorubrum tibetense GA33</name>
    <dbReference type="NCBI Taxonomy" id="1114856"/>
    <lineage>
        <taxon>Archaea</taxon>
        <taxon>Methanobacteriati</taxon>
        <taxon>Methanobacteriota</taxon>
        <taxon>Stenosarchaea group</taxon>
        <taxon>Halobacteria</taxon>
        <taxon>Halobacteriales</taxon>
        <taxon>Natrialbaceae</taxon>
        <taxon>Natronorubrum</taxon>
    </lineage>
</organism>
<evidence type="ECO:0000256" key="1">
    <source>
        <dbReference type="ARBA" id="ARBA00004127"/>
    </source>
</evidence>
<feature type="transmembrane region" description="Helical" evidence="5">
    <location>
        <begin position="168"/>
        <end position="191"/>
    </location>
</feature>
<dbReference type="SMART" id="SM00752">
    <property type="entry name" value="HTTM"/>
    <property type="match status" value="1"/>
</dbReference>
<comment type="caution">
    <text evidence="7">The sequence shown here is derived from an EMBL/GenBank/DDBJ whole genome shotgun (WGS) entry which is preliminary data.</text>
</comment>
<reference evidence="7 8" key="1">
    <citation type="journal article" date="2014" name="PLoS Genet.">
        <title>Phylogenetically driven sequencing of extremely halophilic archaea reveals strategies for static and dynamic osmo-response.</title>
        <authorList>
            <person name="Becker E.A."/>
            <person name="Seitzer P.M."/>
            <person name="Tritt A."/>
            <person name="Larsen D."/>
            <person name="Krusor M."/>
            <person name="Yao A.I."/>
            <person name="Wu D."/>
            <person name="Madern D."/>
            <person name="Eisen J.A."/>
            <person name="Darling A.E."/>
            <person name="Facciotti M.T."/>
        </authorList>
    </citation>
    <scope>NUCLEOTIDE SEQUENCE [LARGE SCALE GENOMIC DNA]</scope>
    <source>
        <strain evidence="7 8">GA33</strain>
    </source>
</reference>
<proteinExistence type="predicted"/>
<dbReference type="InterPro" id="IPR053934">
    <property type="entry name" value="HTTM_dom"/>
</dbReference>
<dbReference type="RefSeq" id="WP_006092865.1">
    <property type="nucleotide sequence ID" value="NZ_AOHW01000053.1"/>
</dbReference>
<name>L9VIC5_9EURY</name>
<keyword evidence="8" id="KW-1185">Reference proteome</keyword>
<dbReference type="PANTHER" id="PTHR39535:SF2">
    <property type="entry name" value="HTTM DOMAIN-CONTAINING PROTEIN"/>
    <property type="match status" value="1"/>
</dbReference>
<dbReference type="InterPro" id="IPR052964">
    <property type="entry name" value="Sporulation_signal_mat"/>
</dbReference>
<evidence type="ECO:0000256" key="5">
    <source>
        <dbReference type="SAM" id="Phobius"/>
    </source>
</evidence>
<feature type="transmembrane region" description="Helical" evidence="5">
    <location>
        <begin position="341"/>
        <end position="368"/>
    </location>
</feature>
<evidence type="ECO:0000256" key="3">
    <source>
        <dbReference type="ARBA" id="ARBA00022989"/>
    </source>
</evidence>
<feature type="transmembrane region" description="Helical" evidence="5">
    <location>
        <begin position="257"/>
        <end position="288"/>
    </location>
</feature>
<keyword evidence="4 5" id="KW-0472">Membrane</keyword>
<feature type="transmembrane region" description="Helical" evidence="5">
    <location>
        <begin position="88"/>
        <end position="107"/>
    </location>
</feature>
<evidence type="ECO:0000313" key="8">
    <source>
        <dbReference type="Proteomes" id="UP000011599"/>
    </source>
</evidence>
<protein>
    <recommendedName>
        <fullName evidence="6">HTTM-like domain-containing protein</fullName>
    </recommendedName>
</protein>
<dbReference type="AlphaFoldDB" id="L9VIC5"/>
<dbReference type="eggNOG" id="arCOG06405">
    <property type="taxonomic scope" value="Archaea"/>
</dbReference>
<evidence type="ECO:0000256" key="4">
    <source>
        <dbReference type="ARBA" id="ARBA00023136"/>
    </source>
</evidence>
<dbReference type="STRING" id="1114856.GCA_000383975_01443"/>
<gene>
    <name evidence="7" type="ORF">C496_22804</name>
</gene>
<dbReference type="Pfam" id="PF05090">
    <property type="entry name" value="HTTM"/>
    <property type="match status" value="1"/>
</dbReference>
<dbReference type="EMBL" id="AOHW01000053">
    <property type="protein sequence ID" value="ELY36008.1"/>
    <property type="molecule type" value="Genomic_DNA"/>
</dbReference>
<feature type="domain" description="HTTM-like" evidence="6">
    <location>
        <begin position="26"/>
        <end position="292"/>
    </location>
</feature>
<dbReference type="PATRIC" id="fig|1114856.3.peg.4714"/>
<dbReference type="Proteomes" id="UP000011599">
    <property type="component" value="Unassembled WGS sequence"/>
</dbReference>
<dbReference type="InterPro" id="IPR011020">
    <property type="entry name" value="HTTM-like"/>
</dbReference>
<keyword evidence="3 5" id="KW-1133">Transmembrane helix</keyword>
<comment type="subcellular location">
    <subcellularLocation>
        <location evidence="1">Endomembrane system</location>
        <topology evidence="1">Multi-pass membrane protein</topology>
    </subcellularLocation>
</comment>
<feature type="transmembrane region" description="Helical" evidence="5">
    <location>
        <begin position="128"/>
        <end position="148"/>
    </location>
</feature>
<keyword evidence="2 5" id="KW-0812">Transmembrane</keyword>
<feature type="transmembrane region" description="Helical" evidence="5">
    <location>
        <begin position="233"/>
        <end position="250"/>
    </location>
</feature>
<evidence type="ECO:0000313" key="7">
    <source>
        <dbReference type="EMBL" id="ELY36008.1"/>
    </source>
</evidence>
<feature type="transmembrane region" description="Helical" evidence="5">
    <location>
        <begin position="32"/>
        <end position="50"/>
    </location>
</feature>
<dbReference type="OrthoDB" id="327281at2157"/>
<dbReference type="PANTHER" id="PTHR39535">
    <property type="entry name" value="SPORULATION-DELAYING PROTEIN SDPB"/>
    <property type="match status" value="1"/>
</dbReference>
<dbReference type="GO" id="GO:0012505">
    <property type="term" value="C:endomembrane system"/>
    <property type="evidence" value="ECO:0007669"/>
    <property type="project" value="UniProtKB-SubCell"/>
</dbReference>
<evidence type="ECO:0000256" key="2">
    <source>
        <dbReference type="ARBA" id="ARBA00022692"/>
    </source>
</evidence>
<accession>L9VIC5</accession>
<evidence type="ECO:0000259" key="6">
    <source>
        <dbReference type="SMART" id="SM00752"/>
    </source>
</evidence>